<evidence type="ECO:0000313" key="1">
    <source>
        <dbReference type="EMBL" id="VDM85247.1"/>
    </source>
</evidence>
<feature type="non-terminal residue" evidence="1">
    <location>
        <position position="128"/>
    </location>
</feature>
<keyword evidence="2" id="KW-1185">Reference proteome</keyword>
<dbReference type="AlphaFoldDB" id="A0A3P7KAB0"/>
<accession>A0A3P7KAB0</accession>
<reference evidence="1 2" key="1">
    <citation type="submission" date="2018-11" db="EMBL/GenBank/DDBJ databases">
        <authorList>
            <consortium name="Pathogen Informatics"/>
        </authorList>
    </citation>
    <scope>NUCLEOTIDE SEQUENCE [LARGE SCALE GENOMIC DNA]</scope>
</reference>
<evidence type="ECO:0000313" key="2">
    <source>
        <dbReference type="Proteomes" id="UP000270094"/>
    </source>
</evidence>
<dbReference type="OrthoDB" id="5848209at2759"/>
<protein>
    <submittedName>
        <fullName evidence="1">Uncharacterized protein</fullName>
    </submittedName>
</protein>
<gene>
    <name evidence="1" type="ORF">SVUK_LOCUS20245</name>
</gene>
<name>A0A3P7KAB0_STRVU</name>
<sequence length="128" mass="14590">MQRRARNALDGIEEPEFPILRGAMNIFPPVAPVRAANPPPPRNLRRTSARLRAESPDTAIEYDQKELDALNRMREEADRQVKGLSLINDMRKDTSFVVVDDDVRAVREAEERYLNREVDAHIKAIAEG</sequence>
<dbReference type="EMBL" id="UYYB01137972">
    <property type="protein sequence ID" value="VDM85247.1"/>
    <property type="molecule type" value="Genomic_DNA"/>
</dbReference>
<organism evidence="1 2">
    <name type="scientific">Strongylus vulgaris</name>
    <name type="common">Blood worm</name>
    <dbReference type="NCBI Taxonomy" id="40348"/>
    <lineage>
        <taxon>Eukaryota</taxon>
        <taxon>Metazoa</taxon>
        <taxon>Ecdysozoa</taxon>
        <taxon>Nematoda</taxon>
        <taxon>Chromadorea</taxon>
        <taxon>Rhabditida</taxon>
        <taxon>Rhabditina</taxon>
        <taxon>Rhabditomorpha</taxon>
        <taxon>Strongyloidea</taxon>
        <taxon>Strongylidae</taxon>
        <taxon>Strongylus</taxon>
    </lineage>
</organism>
<dbReference type="Proteomes" id="UP000270094">
    <property type="component" value="Unassembled WGS sequence"/>
</dbReference>
<proteinExistence type="predicted"/>